<dbReference type="OrthoDB" id="3510378at2"/>
<feature type="chain" id="PRO_5039455470" description="DUF8094 domain-containing protein" evidence="1">
    <location>
        <begin position="27"/>
        <end position="333"/>
    </location>
</feature>
<protein>
    <recommendedName>
        <fullName evidence="2">DUF8094 domain-containing protein</fullName>
    </recommendedName>
</protein>
<sequence>MSKVRRVRGLGRPLMASAAVTALALAASGCVTVHGEREVVPSATKSEAAKALKDFLTAYNKADKAYDPALDASRITGPLGAINQAGLKSRGVQHPGGNPNAVPLELTDVKYSIPKKAGWPRWFLADSKASRRADLRWLWVFTKDGPDELWRATYLNLVSPGQLPELKKDKDGWAEPVTEGAKDLALPPSDLGKEYTSYLKSGGDAFAPGDHTTRWKEFRDRNSERAGLAVQYIDEPQNGGTFAPLGLRTEDGGALVFFATRHYERQTAFKGLSPKVDADAKALLKGDVKQSLTLTRVSNQVVVDPEKSGGGKSGGEKVTFLSRIQGLTGARGE</sequence>
<evidence type="ECO:0000259" key="2">
    <source>
        <dbReference type="Pfam" id="PF26366"/>
    </source>
</evidence>
<dbReference type="Proteomes" id="UP000325529">
    <property type="component" value="Chromosome"/>
</dbReference>
<keyword evidence="1" id="KW-0732">Signal</keyword>
<name>A0A5J6GI66_STRKN</name>
<reference evidence="3 4" key="1">
    <citation type="submission" date="2017-09" db="EMBL/GenBank/DDBJ databases">
        <authorList>
            <person name="Lee N."/>
            <person name="Cho B.-K."/>
        </authorList>
    </citation>
    <scope>NUCLEOTIDE SEQUENCE [LARGE SCALE GENOMIC DNA]</scope>
    <source>
        <strain evidence="3 4">ATCC 12853</strain>
    </source>
</reference>
<dbReference type="PROSITE" id="PS51257">
    <property type="entry name" value="PROKAR_LIPOPROTEIN"/>
    <property type="match status" value="1"/>
</dbReference>
<evidence type="ECO:0000313" key="4">
    <source>
        <dbReference type="Proteomes" id="UP000325529"/>
    </source>
</evidence>
<evidence type="ECO:0000256" key="1">
    <source>
        <dbReference type="SAM" id="SignalP"/>
    </source>
</evidence>
<dbReference type="Pfam" id="PF26366">
    <property type="entry name" value="DUF8094"/>
    <property type="match status" value="1"/>
</dbReference>
<dbReference type="EMBL" id="CP023699">
    <property type="protein sequence ID" value="QEU94743.1"/>
    <property type="molecule type" value="Genomic_DNA"/>
</dbReference>
<organism evidence="3 4">
    <name type="scientific">Streptomyces kanamyceticus</name>
    <dbReference type="NCBI Taxonomy" id="1967"/>
    <lineage>
        <taxon>Bacteria</taxon>
        <taxon>Bacillati</taxon>
        <taxon>Actinomycetota</taxon>
        <taxon>Actinomycetes</taxon>
        <taxon>Kitasatosporales</taxon>
        <taxon>Streptomycetaceae</taxon>
        <taxon>Streptomyces</taxon>
    </lineage>
</organism>
<dbReference type="InterPro" id="IPR058407">
    <property type="entry name" value="DUF8094"/>
</dbReference>
<feature type="domain" description="DUF8094" evidence="2">
    <location>
        <begin position="40"/>
        <end position="331"/>
    </location>
</feature>
<feature type="signal peptide" evidence="1">
    <location>
        <begin position="1"/>
        <end position="26"/>
    </location>
</feature>
<dbReference type="KEGG" id="ska:CP970_31090"/>
<proteinExistence type="predicted"/>
<evidence type="ECO:0000313" key="3">
    <source>
        <dbReference type="EMBL" id="QEU94743.1"/>
    </source>
</evidence>
<dbReference type="AlphaFoldDB" id="A0A5J6GI66"/>
<keyword evidence="4" id="KW-1185">Reference proteome</keyword>
<dbReference type="RefSeq" id="WP_079043638.1">
    <property type="nucleotide sequence ID" value="NZ_CP023699.1"/>
</dbReference>
<gene>
    <name evidence="3" type="ORF">CP970_31090</name>
</gene>
<accession>A0A5J6GI66</accession>